<name>A0ABV9C086_9GAMM</name>
<dbReference type="EMBL" id="JBHSGA010000011">
    <property type="protein sequence ID" value="MFC4526316.1"/>
    <property type="molecule type" value="Genomic_DNA"/>
</dbReference>
<evidence type="ECO:0000313" key="3">
    <source>
        <dbReference type="Proteomes" id="UP001595961"/>
    </source>
</evidence>
<accession>A0ABV9C086</accession>
<dbReference type="SMART" id="SM00248">
    <property type="entry name" value="ANK"/>
    <property type="match status" value="4"/>
</dbReference>
<gene>
    <name evidence="2" type="ORF">ACFO5W_06655</name>
</gene>
<evidence type="ECO:0000256" key="1">
    <source>
        <dbReference type="SAM" id="SignalP"/>
    </source>
</evidence>
<feature type="chain" id="PRO_5047500240" description="Ankyrin repeat domain-containing protein" evidence="1">
    <location>
        <begin position="24"/>
        <end position="228"/>
    </location>
</feature>
<feature type="signal peptide" evidence="1">
    <location>
        <begin position="1"/>
        <end position="23"/>
    </location>
</feature>
<organism evidence="2 3">
    <name type="scientific">Dyella halodurans</name>
    <dbReference type="NCBI Taxonomy" id="1920171"/>
    <lineage>
        <taxon>Bacteria</taxon>
        <taxon>Pseudomonadati</taxon>
        <taxon>Pseudomonadota</taxon>
        <taxon>Gammaproteobacteria</taxon>
        <taxon>Lysobacterales</taxon>
        <taxon>Rhodanobacteraceae</taxon>
        <taxon>Dyella</taxon>
    </lineage>
</organism>
<dbReference type="RefSeq" id="WP_266150854.1">
    <property type="nucleotide sequence ID" value="NZ_CP064028.1"/>
</dbReference>
<protein>
    <recommendedName>
        <fullName evidence="4">Ankyrin repeat domain-containing protein</fullName>
    </recommendedName>
</protein>
<keyword evidence="3" id="KW-1185">Reference proteome</keyword>
<evidence type="ECO:0008006" key="4">
    <source>
        <dbReference type="Google" id="ProtNLM"/>
    </source>
</evidence>
<keyword evidence="1" id="KW-0732">Signal</keyword>
<proteinExistence type="predicted"/>
<sequence length="228" mass="24022">MSRMSCCAAVLSIGLVLSSASRASDPSDPTSDTVSNVLTRALQRGLCHGEAAKDEMADRERLAQIAASLADPNASMPLHGQQMNAIDMAVLADDADLLNRLFEKGAQIREENALRMLSWAVQYDSTATLVTLMAHGLDPNLRADGNVLSPLEAASLHDQASNVYALVAAGVRLDTPPNSKGFNALTAAVICKNQHLADYLMAKGVVITDLTRQKAAENGINLAAVPSG</sequence>
<dbReference type="Proteomes" id="UP001595961">
    <property type="component" value="Unassembled WGS sequence"/>
</dbReference>
<reference evidence="3" key="1">
    <citation type="journal article" date="2019" name="Int. J. Syst. Evol. Microbiol.">
        <title>The Global Catalogue of Microorganisms (GCM) 10K type strain sequencing project: providing services to taxonomists for standard genome sequencing and annotation.</title>
        <authorList>
            <consortium name="The Broad Institute Genomics Platform"/>
            <consortium name="The Broad Institute Genome Sequencing Center for Infectious Disease"/>
            <person name="Wu L."/>
            <person name="Ma J."/>
        </authorList>
    </citation>
    <scope>NUCLEOTIDE SEQUENCE [LARGE SCALE GENOMIC DNA]</scope>
    <source>
        <strain evidence="3">CCM 4481</strain>
    </source>
</reference>
<comment type="caution">
    <text evidence="2">The sequence shown here is derived from an EMBL/GenBank/DDBJ whole genome shotgun (WGS) entry which is preliminary data.</text>
</comment>
<dbReference type="SUPFAM" id="SSF48403">
    <property type="entry name" value="Ankyrin repeat"/>
    <property type="match status" value="1"/>
</dbReference>
<dbReference type="InterPro" id="IPR002110">
    <property type="entry name" value="Ankyrin_rpt"/>
</dbReference>
<dbReference type="Gene3D" id="1.25.40.20">
    <property type="entry name" value="Ankyrin repeat-containing domain"/>
    <property type="match status" value="1"/>
</dbReference>
<evidence type="ECO:0000313" key="2">
    <source>
        <dbReference type="EMBL" id="MFC4526316.1"/>
    </source>
</evidence>
<dbReference type="InterPro" id="IPR036770">
    <property type="entry name" value="Ankyrin_rpt-contain_sf"/>
</dbReference>